<reference evidence="4 5" key="1">
    <citation type="submission" date="2015-09" db="EMBL/GenBank/DDBJ databases">
        <title>Sorangium comparison.</title>
        <authorList>
            <person name="Zaburannyi N."/>
            <person name="Bunk B."/>
            <person name="Overmann J."/>
            <person name="Mueller R."/>
        </authorList>
    </citation>
    <scope>NUCLEOTIDE SEQUENCE [LARGE SCALE GENOMIC DNA]</scope>
    <source>
        <strain evidence="4 5">So ceGT47</strain>
    </source>
</reference>
<evidence type="ECO:0000313" key="4">
    <source>
        <dbReference type="EMBL" id="AUX26840.1"/>
    </source>
</evidence>
<name>A0A4P2QAZ4_SORCE</name>
<feature type="region of interest" description="Disordered" evidence="2">
    <location>
        <begin position="1"/>
        <end position="27"/>
    </location>
</feature>
<dbReference type="InterPro" id="IPR008988">
    <property type="entry name" value="Transcriptional_repressor_C"/>
</dbReference>
<dbReference type="GO" id="GO:0046914">
    <property type="term" value="F:transition metal ion binding"/>
    <property type="evidence" value="ECO:0007669"/>
    <property type="project" value="InterPro"/>
</dbReference>
<dbReference type="Pfam" id="PF04023">
    <property type="entry name" value="FeoA"/>
    <property type="match status" value="1"/>
</dbReference>
<proteinExistence type="predicted"/>
<dbReference type="InterPro" id="IPR007167">
    <property type="entry name" value="Fe-transptr_FeoA-like"/>
</dbReference>
<protein>
    <recommendedName>
        <fullName evidence="3">Ferrous iron transporter FeoA-like domain-containing protein</fullName>
    </recommendedName>
</protein>
<dbReference type="OrthoDB" id="7916291at2"/>
<dbReference type="EMBL" id="CP012670">
    <property type="protein sequence ID" value="AUX26840.1"/>
    <property type="molecule type" value="Genomic_DNA"/>
</dbReference>
<dbReference type="Proteomes" id="UP000295781">
    <property type="component" value="Chromosome"/>
</dbReference>
<keyword evidence="1" id="KW-0408">Iron</keyword>
<evidence type="ECO:0000256" key="2">
    <source>
        <dbReference type="SAM" id="MobiDB-lite"/>
    </source>
</evidence>
<organism evidence="4 5">
    <name type="scientific">Sorangium cellulosum</name>
    <name type="common">Polyangium cellulosum</name>
    <dbReference type="NCBI Taxonomy" id="56"/>
    <lineage>
        <taxon>Bacteria</taxon>
        <taxon>Pseudomonadati</taxon>
        <taxon>Myxococcota</taxon>
        <taxon>Polyangia</taxon>
        <taxon>Polyangiales</taxon>
        <taxon>Polyangiaceae</taxon>
        <taxon>Sorangium</taxon>
    </lineage>
</organism>
<dbReference type="RefSeq" id="WP_129354710.1">
    <property type="nucleotide sequence ID" value="NZ_CP012670.1"/>
</dbReference>
<accession>A0A4P2QAZ4</accession>
<dbReference type="InterPro" id="IPR038157">
    <property type="entry name" value="FeoA_core_dom"/>
</dbReference>
<evidence type="ECO:0000256" key="1">
    <source>
        <dbReference type="ARBA" id="ARBA00023004"/>
    </source>
</evidence>
<sequence length="116" mass="11634">MIPATSPPLDPSPPTLSPTGAAALPREARDATAAGPLVKIRTGERVAVVEVGLDAELAGWLDAMGLGPGQTLTVIRRGAFGGPLHVRTGSGGELAINASLARSILVAPLAPSRPTT</sequence>
<evidence type="ECO:0000259" key="3">
    <source>
        <dbReference type="SMART" id="SM00899"/>
    </source>
</evidence>
<evidence type="ECO:0000313" key="5">
    <source>
        <dbReference type="Proteomes" id="UP000295781"/>
    </source>
</evidence>
<feature type="domain" description="Ferrous iron transporter FeoA-like" evidence="3">
    <location>
        <begin position="35"/>
        <end position="108"/>
    </location>
</feature>
<dbReference type="SUPFAM" id="SSF50037">
    <property type="entry name" value="C-terminal domain of transcriptional repressors"/>
    <property type="match status" value="1"/>
</dbReference>
<dbReference type="AlphaFoldDB" id="A0A4P2QAZ4"/>
<dbReference type="SMART" id="SM00899">
    <property type="entry name" value="FeoA"/>
    <property type="match status" value="1"/>
</dbReference>
<feature type="compositionally biased region" description="Pro residues" evidence="2">
    <location>
        <begin position="1"/>
        <end position="16"/>
    </location>
</feature>
<dbReference type="Gene3D" id="2.30.30.90">
    <property type="match status" value="1"/>
</dbReference>
<gene>
    <name evidence="4" type="ORF">SOCEGT47_074100</name>
</gene>